<dbReference type="Proteomes" id="UP001218218">
    <property type="component" value="Unassembled WGS sequence"/>
</dbReference>
<evidence type="ECO:0000313" key="3">
    <source>
        <dbReference type="EMBL" id="KAJ7312764.1"/>
    </source>
</evidence>
<dbReference type="CDD" id="cd19757">
    <property type="entry name" value="Bbox1"/>
    <property type="match status" value="1"/>
</dbReference>
<dbReference type="Pfam" id="PF18803">
    <property type="entry name" value="CxC2"/>
    <property type="match status" value="1"/>
</dbReference>
<accession>A0AAD6Z9I8</accession>
<dbReference type="PANTHER" id="PTHR33096">
    <property type="entry name" value="CXC2 DOMAIN-CONTAINING PROTEIN"/>
    <property type="match status" value="1"/>
</dbReference>
<dbReference type="AlphaFoldDB" id="A0AAD6Z9I8"/>
<gene>
    <name evidence="3" type="ORF">DFH08DRAFT_917999</name>
</gene>
<evidence type="ECO:0000256" key="1">
    <source>
        <dbReference type="SAM" id="MobiDB-lite"/>
    </source>
</evidence>
<feature type="domain" description="CxC2-like cysteine cluster KDZ transposase-associated" evidence="2">
    <location>
        <begin position="135"/>
        <end position="220"/>
    </location>
</feature>
<dbReference type="InterPro" id="IPR040521">
    <property type="entry name" value="KDZ"/>
</dbReference>
<protein>
    <recommendedName>
        <fullName evidence="2">CxC2-like cysteine cluster KDZ transposase-associated domain-containing protein</fullName>
    </recommendedName>
</protein>
<reference evidence="3" key="1">
    <citation type="submission" date="2023-03" db="EMBL/GenBank/DDBJ databases">
        <title>Massive genome expansion in bonnet fungi (Mycena s.s.) driven by repeated elements and novel gene families across ecological guilds.</title>
        <authorList>
            <consortium name="Lawrence Berkeley National Laboratory"/>
            <person name="Harder C.B."/>
            <person name="Miyauchi S."/>
            <person name="Viragh M."/>
            <person name="Kuo A."/>
            <person name="Thoen E."/>
            <person name="Andreopoulos B."/>
            <person name="Lu D."/>
            <person name="Skrede I."/>
            <person name="Drula E."/>
            <person name="Henrissat B."/>
            <person name="Morin E."/>
            <person name="Kohler A."/>
            <person name="Barry K."/>
            <person name="LaButti K."/>
            <person name="Morin E."/>
            <person name="Salamov A."/>
            <person name="Lipzen A."/>
            <person name="Mereny Z."/>
            <person name="Hegedus B."/>
            <person name="Baldrian P."/>
            <person name="Stursova M."/>
            <person name="Weitz H."/>
            <person name="Taylor A."/>
            <person name="Grigoriev I.V."/>
            <person name="Nagy L.G."/>
            <person name="Martin F."/>
            <person name="Kauserud H."/>
        </authorList>
    </citation>
    <scope>NUCLEOTIDE SEQUENCE</scope>
    <source>
        <strain evidence="3">CBHHK002</strain>
    </source>
</reference>
<comment type="caution">
    <text evidence="3">The sequence shown here is derived from an EMBL/GenBank/DDBJ whole genome shotgun (WGS) entry which is preliminary data.</text>
</comment>
<sequence>MAQWMPRRQRFLDELLRLEGRGDHRHQSKCANCDVTASVAVWHCKDCFTDALFCQACLVRLHCDSLLHRVEVWTDADLFERVTLKSLGLRIQLGHGRNGICPGTVAKRAAKEGAVGLADKTGNDGNAGGVPGTERRSREDFCIVDSNSIYEVALDFCTCGRAEDHDIQLLCARLYPATTTNPATAATFRVLRDFHLLSLEAKSSAYHFYNKLACQTDNSGVFQPRMLKRAGRGHAADGIEGTKAGECALLCPACPQPGKNLPEDGSWKLVPRERQFLYALFLALDANFRMKRKDVSSEADDPSLGDGIAFFSQVDGYMAHLDKHWDVEQEKSTCVAHDAVDEPDRESVGTASSGIGTVDCARHNMKRPNGVGDLQKGERYINMDYMLWNSLANHDDIIQLFISYDIVCQWHKNIWTRLAGYGPELRGRGRNRHYVWLIPKFHLPAHIEACNILFSFNLTPYVGQTDSEAPERGWANANPLATSTKEMGPGARRDALDDHFNDWNHKKIMGLGKFLLERAQKAIPNMSEFRLALVEAKQGLPEADLERWTKEMELWEDDPANPNPFKVADRPEDIFAICKRLAEDAEGARVGDAADDVRGDLHAHEMIDMGMQLEEQQRALQWDSGAVKLHATDRQKAALLERSNKLGRKITEWLKIRESFAPIVVPLRMADDQARATAARLQATPALPVHTIKLWLPSRLASVPGVIVKESHARMEFALRIGKAETALGELRRLLLVRTAKWKHKDAFTRGVAANTRAKTVIDATEWKLKLQVLAPDDVRARPRATFSDPEHKSRKKKKKRLEGRAATEEMRKKKQEERPASWIWLSQLTDEEGSQGGMVEALRLEWAKSRARAWRWTEEVDLLEQEMDRVLRFLRWKEAWWTKLQDQCLSVVEDPILSQGFTAYAQRQSEIQRHLRLRFEGSWRDIPRYIDIAREGLGVIPVKFQC</sequence>
<name>A0AAD6Z9I8_9AGAR</name>
<organism evidence="3 4">
    <name type="scientific">Mycena albidolilacea</name>
    <dbReference type="NCBI Taxonomy" id="1033008"/>
    <lineage>
        <taxon>Eukaryota</taxon>
        <taxon>Fungi</taxon>
        <taxon>Dikarya</taxon>
        <taxon>Basidiomycota</taxon>
        <taxon>Agaricomycotina</taxon>
        <taxon>Agaricomycetes</taxon>
        <taxon>Agaricomycetidae</taxon>
        <taxon>Agaricales</taxon>
        <taxon>Marasmiineae</taxon>
        <taxon>Mycenaceae</taxon>
        <taxon>Mycena</taxon>
    </lineage>
</organism>
<keyword evidence="4" id="KW-1185">Reference proteome</keyword>
<proteinExistence type="predicted"/>
<dbReference type="Pfam" id="PF18758">
    <property type="entry name" value="KDZ"/>
    <property type="match status" value="1"/>
</dbReference>
<feature type="compositionally biased region" description="Basic residues" evidence="1">
    <location>
        <begin position="793"/>
        <end position="802"/>
    </location>
</feature>
<evidence type="ECO:0000313" key="4">
    <source>
        <dbReference type="Proteomes" id="UP001218218"/>
    </source>
</evidence>
<evidence type="ECO:0000259" key="2">
    <source>
        <dbReference type="Pfam" id="PF18803"/>
    </source>
</evidence>
<feature type="compositionally biased region" description="Basic and acidic residues" evidence="1">
    <location>
        <begin position="803"/>
        <end position="815"/>
    </location>
</feature>
<feature type="region of interest" description="Disordered" evidence="1">
    <location>
        <begin position="782"/>
        <end position="815"/>
    </location>
</feature>
<dbReference type="PANTHER" id="PTHR33096:SF1">
    <property type="entry name" value="CXC1-LIKE CYSTEINE CLUSTER ASSOCIATED WITH KDZ TRANSPOSASES DOMAIN-CONTAINING PROTEIN"/>
    <property type="match status" value="1"/>
</dbReference>
<dbReference type="EMBL" id="JARIHO010000070">
    <property type="protein sequence ID" value="KAJ7312764.1"/>
    <property type="molecule type" value="Genomic_DNA"/>
</dbReference>
<dbReference type="InterPro" id="IPR041457">
    <property type="entry name" value="CxC2_KDZ-assoc"/>
</dbReference>